<proteinExistence type="predicted"/>
<dbReference type="Proteomes" id="UP000613580">
    <property type="component" value="Unassembled WGS sequence"/>
</dbReference>
<organism evidence="2 3">
    <name type="scientific">Mycena chlorophos</name>
    <name type="common">Agaric fungus</name>
    <name type="synonym">Agaricus chlorophos</name>
    <dbReference type="NCBI Taxonomy" id="658473"/>
    <lineage>
        <taxon>Eukaryota</taxon>
        <taxon>Fungi</taxon>
        <taxon>Dikarya</taxon>
        <taxon>Basidiomycota</taxon>
        <taxon>Agaricomycotina</taxon>
        <taxon>Agaricomycetes</taxon>
        <taxon>Agaricomycetidae</taxon>
        <taxon>Agaricales</taxon>
        <taxon>Marasmiineae</taxon>
        <taxon>Mycenaceae</taxon>
        <taxon>Mycena</taxon>
    </lineage>
</organism>
<evidence type="ECO:0000313" key="3">
    <source>
        <dbReference type="Proteomes" id="UP000613580"/>
    </source>
</evidence>
<dbReference type="PANTHER" id="PTHR28027">
    <property type="entry name" value="TRANSCRIPTIONAL REGULATOR MIT1"/>
    <property type="match status" value="1"/>
</dbReference>
<evidence type="ECO:0000256" key="1">
    <source>
        <dbReference type="SAM" id="MobiDB-lite"/>
    </source>
</evidence>
<evidence type="ECO:0008006" key="4">
    <source>
        <dbReference type="Google" id="ProtNLM"/>
    </source>
</evidence>
<evidence type="ECO:0000313" key="2">
    <source>
        <dbReference type="EMBL" id="KAF7313996.1"/>
    </source>
</evidence>
<name>A0A8H6WEU6_MYCCL</name>
<sequence>MPTRTDFIVQHLPSFHIMNRGLNFSPGVTHPSLLIRDINDVHRVLQAVRLDILPLIRRRLTPAERNALHSGNVFVWEECDWEAEGLVRWTEGRRWSESRMRGDCLIYEEKIETTEEEKRDKANRRALKYSDSPEPVPPAPKRKNRPTKIDGLTKHTYSVAVKPPNGVGMRKWHLVAYFVSEQASLLPVVEDYEYLRDITIPRGVFGGHDHRPLGGSLDVFPRPIAPQNAFMERPVTPSRAGDSTGRGPGLSLRLPTHPHPHVLAPISPTTWPLADSPLPPLSSLDYFSPRPLPRGSTRERAPALGTTPGHTPEDRRILERFRVVL</sequence>
<gene>
    <name evidence="2" type="ORF">HMN09_00558100</name>
</gene>
<dbReference type="GO" id="GO:0003677">
    <property type="term" value="F:DNA binding"/>
    <property type="evidence" value="ECO:0007669"/>
    <property type="project" value="TreeGrafter"/>
</dbReference>
<reference evidence="2" key="1">
    <citation type="submission" date="2020-05" db="EMBL/GenBank/DDBJ databases">
        <title>Mycena genomes resolve the evolution of fungal bioluminescence.</title>
        <authorList>
            <person name="Tsai I.J."/>
        </authorList>
    </citation>
    <scope>NUCLEOTIDE SEQUENCE</scope>
    <source>
        <strain evidence="2">110903Hualien_Pintung</strain>
    </source>
</reference>
<feature type="region of interest" description="Disordered" evidence="1">
    <location>
        <begin position="116"/>
        <end position="149"/>
    </location>
</feature>
<dbReference type="InterPro" id="IPR018608">
    <property type="entry name" value="Gti1/Pac2"/>
</dbReference>
<accession>A0A8H6WEU6</accession>
<dbReference type="PANTHER" id="PTHR28027:SF1">
    <property type="entry name" value="CAMP INDEPENDENT REGULATORY PROTEIN (AFU_ORTHOLOGUE AFUA_3G09640)"/>
    <property type="match status" value="1"/>
</dbReference>
<feature type="region of interest" description="Disordered" evidence="1">
    <location>
        <begin position="288"/>
        <end position="313"/>
    </location>
</feature>
<comment type="caution">
    <text evidence="2">The sequence shown here is derived from an EMBL/GenBank/DDBJ whole genome shotgun (WGS) entry which is preliminary data.</text>
</comment>
<dbReference type="Pfam" id="PF09729">
    <property type="entry name" value="Gti1_Pac2"/>
    <property type="match status" value="1"/>
</dbReference>
<protein>
    <recommendedName>
        <fullName evidence="4">cAMP-independent regulatory protein pac2</fullName>
    </recommendedName>
</protein>
<keyword evidence="3" id="KW-1185">Reference proteome</keyword>
<dbReference type="AlphaFoldDB" id="A0A8H6WEU6"/>
<dbReference type="OrthoDB" id="5572844at2759"/>
<dbReference type="EMBL" id="JACAZE010000006">
    <property type="protein sequence ID" value="KAF7313996.1"/>
    <property type="molecule type" value="Genomic_DNA"/>
</dbReference>